<dbReference type="InterPro" id="IPR000571">
    <property type="entry name" value="Znf_CCCH"/>
</dbReference>
<name>A0A0L0FGT6_9EUKA</name>
<evidence type="ECO:0000259" key="3">
    <source>
        <dbReference type="PROSITE" id="PS50103"/>
    </source>
</evidence>
<feature type="domain" description="C3H1-type" evidence="3">
    <location>
        <begin position="7"/>
        <end position="33"/>
    </location>
</feature>
<evidence type="ECO:0000256" key="1">
    <source>
        <dbReference type="PROSITE-ProRule" id="PRU00723"/>
    </source>
</evidence>
<dbReference type="RefSeq" id="XP_014149889.1">
    <property type="nucleotide sequence ID" value="XM_014294414.1"/>
</dbReference>
<dbReference type="GO" id="GO:0008270">
    <property type="term" value="F:zinc ion binding"/>
    <property type="evidence" value="ECO:0007669"/>
    <property type="project" value="UniProtKB-KW"/>
</dbReference>
<dbReference type="Proteomes" id="UP000054560">
    <property type="component" value="Unassembled WGS sequence"/>
</dbReference>
<evidence type="ECO:0000256" key="2">
    <source>
        <dbReference type="SAM" id="MobiDB-lite"/>
    </source>
</evidence>
<dbReference type="OrthoDB" id="16516at2759"/>
<dbReference type="GeneID" id="25912005"/>
<keyword evidence="1" id="KW-0863">Zinc-finger</keyword>
<dbReference type="PROSITE" id="PS50103">
    <property type="entry name" value="ZF_C3H1"/>
    <property type="match status" value="1"/>
</dbReference>
<reference evidence="4 5" key="1">
    <citation type="submission" date="2011-02" db="EMBL/GenBank/DDBJ databases">
        <title>The Genome Sequence of Sphaeroforma arctica JP610.</title>
        <authorList>
            <consortium name="The Broad Institute Genome Sequencing Platform"/>
            <person name="Russ C."/>
            <person name="Cuomo C."/>
            <person name="Young S.K."/>
            <person name="Zeng Q."/>
            <person name="Gargeya S."/>
            <person name="Alvarado L."/>
            <person name="Berlin A."/>
            <person name="Chapman S.B."/>
            <person name="Chen Z."/>
            <person name="Freedman E."/>
            <person name="Gellesch M."/>
            <person name="Goldberg J."/>
            <person name="Griggs A."/>
            <person name="Gujja S."/>
            <person name="Heilman E."/>
            <person name="Heiman D."/>
            <person name="Howarth C."/>
            <person name="Mehta T."/>
            <person name="Neiman D."/>
            <person name="Pearson M."/>
            <person name="Roberts A."/>
            <person name="Saif S."/>
            <person name="Shea T."/>
            <person name="Shenoy N."/>
            <person name="Sisk P."/>
            <person name="Stolte C."/>
            <person name="Sykes S."/>
            <person name="White J."/>
            <person name="Yandava C."/>
            <person name="Burger G."/>
            <person name="Gray M.W."/>
            <person name="Holland P.W.H."/>
            <person name="King N."/>
            <person name="Lang F.B.F."/>
            <person name="Roger A.J."/>
            <person name="Ruiz-Trillo I."/>
            <person name="Haas B."/>
            <person name="Nusbaum C."/>
            <person name="Birren B."/>
        </authorList>
    </citation>
    <scope>NUCLEOTIDE SEQUENCE [LARGE SCALE GENOMIC DNA]</scope>
    <source>
        <strain evidence="4 5">JP610</strain>
    </source>
</reference>
<evidence type="ECO:0000313" key="5">
    <source>
        <dbReference type="Proteomes" id="UP000054560"/>
    </source>
</evidence>
<proteinExistence type="predicted"/>
<evidence type="ECO:0000313" key="4">
    <source>
        <dbReference type="EMBL" id="KNC75987.1"/>
    </source>
</evidence>
<accession>A0A0L0FGT6</accession>
<feature type="compositionally biased region" description="Basic and acidic residues" evidence="2">
    <location>
        <begin position="91"/>
        <end position="107"/>
    </location>
</feature>
<sequence length="222" mass="24601">MFPANKGFESAACPFYQHGLCDRPYCPFAHVVKRTPRTKPQPQPKAPIRPMQQNIASGYYEATQSSKVDRYDSKNSSNVGRFDDSTSGSSRDVEIKVVEVGETRTPREGPTVLSSSPFAISPARPSNPDTVPQPTVKPVRKTQDPLHTDKPNPYKAGDTPNTTQETRKRPHTSAGTHTAELDPTEQRRRQSVTKGKGFMREAQLNLEAMRKKPRLDPPGTCG</sequence>
<protein>
    <recommendedName>
        <fullName evidence="3">C3H1-type domain-containing protein</fullName>
    </recommendedName>
</protein>
<organism evidence="4 5">
    <name type="scientific">Sphaeroforma arctica JP610</name>
    <dbReference type="NCBI Taxonomy" id="667725"/>
    <lineage>
        <taxon>Eukaryota</taxon>
        <taxon>Ichthyosporea</taxon>
        <taxon>Ichthyophonida</taxon>
        <taxon>Sphaeroforma</taxon>
    </lineage>
</organism>
<keyword evidence="1" id="KW-0479">Metal-binding</keyword>
<feature type="compositionally biased region" description="Polar residues" evidence="2">
    <location>
        <begin position="74"/>
        <end position="90"/>
    </location>
</feature>
<gene>
    <name evidence="4" type="ORF">SARC_11501</name>
</gene>
<keyword evidence="5" id="KW-1185">Reference proteome</keyword>
<keyword evidence="1" id="KW-0862">Zinc</keyword>
<feature type="zinc finger region" description="C3H1-type" evidence="1">
    <location>
        <begin position="7"/>
        <end position="33"/>
    </location>
</feature>
<feature type="compositionally biased region" description="Basic and acidic residues" evidence="2">
    <location>
        <begin position="141"/>
        <end position="152"/>
    </location>
</feature>
<dbReference type="EMBL" id="KQ243321">
    <property type="protein sequence ID" value="KNC75987.1"/>
    <property type="molecule type" value="Genomic_DNA"/>
</dbReference>
<dbReference type="AlphaFoldDB" id="A0A0L0FGT6"/>
<feature type="region of interest" description="Disordered" evidence="2">
    <location>
        <begin position="59"/>
        <end position="222"/>
    </location>
</feature>